<evidence type="ECO:0000256" key="14">
    <source>
        <dbReference type="SAM" id="Phobius"/>
    </source>
</evidence>
<evidence type="ECO:0000259" key="15">
    <source>
        <dbReference type="PROSITE" id="PS50109"/>
    </source>
</evidence>
<dbReference type="InterPro" id="IPR050398">
    <property type="entry name" value="HssS/ArlS-like"/>
</dbReference>
<evidence type="ECO:0000256" key="12">
    <source>
        <dbReference type="ARBA" id="ARBA00023012"/>
    </source>
</evidence>
<gene>
    <name evidence="17" type="ORF">MUG84_11095</name>
</gene>
<proteinExistence type="predicted"/>
<comment type="caution">
    <text evidence="17">The sequence shown here is derived from an EMBL/GenBank/DDBJ whole genome shotgun (WGS) entry which is preliminary data.</text>
</comment>
<keyword evidence="8" id="KW-0547">Nucleotide-binding</keyword>
<dbReference type="CDD" id="cd00082">
    <property type="entry name" value="HisKA"/>
    <property type="match status" value="1"/>
</dbReference>
<dbReference type="SUPFAM" id="SSF47384">
    <property type="entry name" value="Homodimeric domain of signal transducing histidine kinase"/>
    <property type="match status" value="1"/>
</dbReference>
<reference evidence="17" key="1">
    <citation type="submission" date="2022-04" db="EMBL/GenBank/DDBJ databases">
        <title>Paenibacillus mangrovi sp. nov., a novel endophytic bacterium isolated from bark of Kandelia candel.</title>
        <authorList>
            <person name="Tuo L."/>
        </authorList>
    </citation>
    <scope>NUCLEOTIDE SEQUENCE</scope>
    <source>
        <strain evidence="17">KQZ6P-2</strain>
    </source>
</reference>
<evidence type="ECO:0000313" key="18">
    <source>
        <dbReference type="Proteomes" id="UP001139347"/>
    </source>
</evidence>
<dbReference type="SMART" id="SM00388">
    <property type="entry name" value="HisKA"/>
    <property type="match status" value="1"/>
</dbReference>
<feature type="domain" description="HAMP" evidence="16">
    <location>
        <begin position="115"/>
        <end position="167"/>
    </location>
</feature>
<keyword evidence="6" id="KW-0808">Transferase</keyword>
<keyword evidence="13 14" id="KW-0472">Membrane</keyword>
<sequence>MKTRLQLLVDRYPGTEAFWVDSNRMTWSIGERSADIPERWTYTDAIAFEAQTGQKDLQTFTALLGDDARNGFMTIRIPRSLTTIADIPPYRNVTLVTIMAGVYSLFLLVSFLFFYRIRIRLTRLEAAMMVKGEGGFPSGVISSRNDEIGRLERSFNTMSIQLKTMRENERKEEELRKQLVANLSHDLRTPLTVIRQHVHTLLNMPSDSSHDSLRVINRKLDDIGKLMENLFSYSLLSAGKYPMEIKDTDVLEELRNAAADWYPVFEEEGLEIEIELPEKRLVWRIDPFWFRMIVDNLFQNVIRHAKSGRYIGIFCYEQDDGMAVAIRDHGPGMTYRSDAKGAEIGLSIVSLMINAMHLQWRIDSSNNGTTVYIGTSN</sequence>
<evidence type="ECO:0000313" key="17">
    <source>
        <dbReference type="EMBL" id="MCJ8012279.1"/>
    </source>
</evidence>
<dbReference type="EMBL" id="JALIRP010000004">
    <property type="protein sequence ID" value="MCJ8012279.1"/>
    <property type="molecule type" value="Genomic_DNA"/>
</dbReference>
<dbReference type="AlphaFoldDB" id="A0A9X1WNS1"/>
<dbReference type="Proteomes" id="UP001139347">
    <property type="component" value="Unassembled WGS sequence"/>
</dbReference>
<dbReference type="Gene3D" id="6.10.340.10">
    <property type="match status" value="1"/>
</dbReference>
<dbReference type="Pfam" id="PF02518">
    <property type="entry name" value="HATPase_c"/>
    <property type="match status" value="1"/>
</dbReference>
<keyword evidence="11 14" id="KW-1133">Transmembrane helix</keyword>
<dbReference type="Pfam" id="PF00512">
    <property type="entry name" value="HisKA"/>
    <property type="match status" value="1"/>
</dbReference>
<keyword evidence="5" id="KW-0597">Phosphoprotein</keyword>
<comment type="catalytic activity">
    <reaction evidence="1">
        <text>ATP + protein L-histidine = ADP + protein N-phospho-L-histidine.</text>
        <dbReference type="EC" id="2.7.13.3"/>
    </reaction>
</comment>
<evidence type="ECO:0000256" key="11">
    <source>
        <dbReference type="ARBA" id="ARBA00022989"/>
    </source>
</evidence>
<dbReference type="InterPro" id="IPR036097">
    <property type="entry name" value="HisK_dim/P_sf"/>
</dbReference>
<evidence type="ECO:0000256" key="3">
    <source>
        <dbReference type="ARBA" id="ARBA00012438"/>
    </source>
</evidence>
<dbReference type="PANTHER" id="PTHR45528:SF1">
    <property type="entry name" value="SENSOR HISTIDINE KINASE CPXA"/>
    <property type="match status" value="1"/>
</dbReference>
<evidence type="ECO:0000259" key="16">
    <source>
        <dbReference type="PROSITE" id="PS50885"/>
    </source>
</evidence>
<dbReference type="InterPro" id="IPR036890">
    <property type="entry name" value="HATPase_C_sf"/>
</dbReference>
<dbReference type="InterPro" id="IPR003594">
    <property type="entry name" value="HATPase_dom"/>
</dbReference>
<dbReference type="GO" id="GO:0005886">
    <property type="term" value="C:plasma membrane"/>
    <property type="evidence" value="ECO:0007669"/>
    <property type="project" value="UniProtKB-SubCell"/>
</dbReference>
<name>A0A9X1WNS1_9BACL</name>
<dbReference type="CDD" id="cd06225">
    <property type="entry name" value="HAMP"/>
    <property type="match status" value="1"/>
</dbReference>
<evidence type="ECO:0000256" key="9">
    <source>
        <dbReference type="ARBA" id="ARBA00022777"/>
    </source>
</evidence>
<dbReference type="RefSeq" id="WP_244725088.1">
    <property type="nucleotide sequence ID" value="NZ_JALIRP010000004.1"/>
</dbReference>
<evidence type="ECO:0000256" key="13">
    <source>
        <dbReference type="ARBA" id="ARBA00023136"/>
    </source>
</evidence>
<dbReference type="InterPro" id="IPR003660">
    <property type="entry name" value="HAMP_dom"/>
</dbReference>
<keyword evidence="9 17" id="KW-0418">Kinase</keyword>
<accession>A0A9X1WNS1</accession>
<keyword evidence="4" id="KW-1003">Cell membrane</keyword>
<dbReference type="SUPFAM" id="SSF158472">
    <property type="entry name" value="HAMP domain-like"/>
    <property type="match status" value="1"/>
</dbReference>
<dbReference type="PROSITE" id="PS50109">
    <property type="entry name" value="HIS_KIN"/>
    <property type="match status" value="1"/>
</dbReference>
<keyword evidence="10" id="KW-0067">ATP-binding</keyword>
<evidence type="ECO:0000256" key="2">
    <source>
        <dbReference type="ARBA" id="ARBA00004651"/>
    </source>
</evidence>
<organism evidence="17 18">
    <name type="scientific">Paenibacillus mangrovi</name>
    <dbReference type="NCBI Taxonomy" id="2931978"/>
    <lineage>
        <taxon>Bacteria</taxon>
        <taxon>Bacillati</taxon>
        <taxon>Bacillota</taxon>
        <taxon>Bacilli</taxon>
        <taxon>Bacillales</taxon>
        <taxon>Paenibacillaceae</taxon>
        <taxon>Paenibacillus</taxon>
    </lineage>
</organism>
<dbReference type="GO" id="GO:0005524">
    <property type="term" value="F:ATP binding"/>
    <property type="evidence" value="ECO:0007669"/>
    <property type="project" value="UniProtKB-KW"/>
</dbReference>
<dbReference type="GO" id="GO:0000155">
    <property type="term" value="F:phosphorelay sensor kinase activity"/>
    <property type="evidence" value="ECO:0007669"/>
    <property type="project" value="InterPro"/>
</dbReference>
<dbReference type="Gene3D" id="1.10.287.130">
    <property type="match status" value="1"/>
</dbReference>
<evidence type="ECO:0000256" key="5">
    <source>
        <dbReference type="ARBA" id="ARBA00022553"/>
    </source>
</evidence>
<evidence type="ECO:0000256" key="10">
    <source>
        <dbReference type="ARBA" id="ARBA00022840"/>
    </source>
</evidence>
<keyword evidence="12" id="KW-0902">Two-component regulatory system</keyword>
<keyword evidence="7 14" id="KW-0812">Transmembrane</keyword>
<dbReference type="Gene3D" id="3.30.565.10">
    <property type="entry name" value="Histidine kinase-like ATPase, C-terminal domain"/>
    <property type="match status" value="1"/>
</dbReference>
<dbReference type="EC" id="2.7.13.3" evidence="3"/>
<evidence type="ECO:0000256" key="1">
    <source>
        <dbReference type="ARBA" id="ARBA00000085"/>
    </source>
</evidence>
<keyword evidence="18" id="KW-1185">Reference proteome</keyword>
<dbReference type="InterPro" id="IPR003661">
    <property type="entry name" value="HisK_dim/P_dom"/>
</dbReference>
<dbReference type="PANTHER" id="PTHR45528">
    <property type="entry name" value="SENSOR HISTIDINE KINASE CPXA"/>
    <property type="match status" value="1"/>
</dbReference>
<comment type="subcellular location">
    <subcellularLocation>
        <location evidence="2">Cell membrane</location>
        <topology evidence="2">Multi-pass membrane protein</topology>
    </subcellularLocation>
</comment>
<evidence type="ECO:0000256" key="6">
    <source>
        <dbReference type="ARBA" id="ARBA00022679"/>
    </source>
</evidence>
<evidence type="ECO:0000256" key="8">
    <source>
        <dbReference type="ARBA" id="ARBA00022741"/>
    </source>
</evidence>
<feature type="transmembrane region" description="Helical" evidence="14">
    <location>
        <begin position="93"/>
        <end position="115"/>
    </location>
</feature>
<evidence type="ECO:0000256" key="4">
    <source>
        <dbReference type="ARBA" id="ARBA00022475"/>
    </source>
</evidence>
<feature type="domain" description="Histidine kinase" evidence="15">
    <location>
        <begin position="182"/>
        <end position="377"/>
    </location>
</feature>
<dbReference type="InterPro" id="IPR005467">
    <property type="entry name" value="His_kinase_dom"/>
</dbReference>
<dbReference type="SUPFAM" id="SSF55874">
    <property type="entry name" value="ATPase domain of HSP90 chaperone/DNA topoisomerase II/histidine kinase"/>
    <property type="match status" value="1"/>
</dbReference>
<protein>
    <recommendedName>
        <fullName evidence="3">histidine kinase</fullName>
        <ecNumber evidence="3">2.7.13.3</ecNumber>
    </recommendedName>
</protein>
<dbReference type="PROSITE" id="PS50885">
    <property type="entry name" value="HAMP"/>
    <property type="match status" value="1"/>
</dbReference>
<evidence type="ECO:0000256" key="7">
    <source>
        <dbReference type="ARBA" id="ARBA00022692"/>
    </source>
</evidence>